<protein>
    <recommendedName>
        <fullName evidence="2">threonine--tRNA ligase</fullName>
        <ecNumber evidence="2">6.1.1.3</ecNumber>
    </recommendedName>
    <alternativeName>
        <fullName evidence="8">Threonyl-tRNA synthetase</fullName>
    </alternativeName>
</protein>
<evidence type="ECO:0000313" key="12">
    <source>
        <dbReference type="RefSeq" id="XP_026679702.1"/>
    </source>
</evidence>
<dbReference type="PROSITE" id="PS51880">
    <property type="entry name" value="TGS"/>
    <property type="match status" value="1"/>
</dbReference>
<dbReference type="KEGG" id="dci:113467625"/>
<gene>
    <name evidence="12" type="primary">LOC113467625</name>
</gene>
<keyword evidence="5" id="KW-0067">ATP-binding</keyword>
<dbReference type="PaxDb" id="121845-A0A3Q0ITW0"/>
<sequence length="107" mass="11918">MKPKPGKEKKPANAGDASRVAELNPWPSYIQERITLWDKLKKQYDEEIAAKVPEEIQVTLPDGKIVPAKSWRTTPYDVAAGISKGLADSTIIAKVSWEKVLTMLKLT</sequence>
<dbReference type="AlphaFoldDB" id="A0A3Q0ITW0"/>
<organism evidence="11 12">
    <name type="scientific">Diaphorina citri</name>
    <name type="common">Asian citrus psyllid</name>
    <dbReference type="NCBI Taxonomy" id="121845"/>
    <lineage>
        <taxon>Eukaryota</taxon>
        <taxon>Metazoa</taxon>
        <taxon>Ecdysozoa</taxon>
        <taxon>Arthropoda</taxon>
        <taxon>Hexapoda</taxon>
        <taxon>Insecta</taxon>
        <taxon>Pterygota</taxon>
        <taxon>Neoptera</taxon>
        <taxon>Paraneoptera</taxon>
        <taxon>Hemiptera</taxon>
        <taxon>Sternorrhyncha</taxon>
        <taxon>Psylloidea</taxon>
        <taxon>Psyllidae</taxon>
        <taxon>Diaphorininae</taxon>
        <taxon>Diaphorina</taxon>
    </lineage>
</organism>
<dbReference type="FunFam" id="3.10.20.30:FF:000006">
    <property type="entry name" value="Threonine--tRNA ligase, cytoplasmic"/>
    <property type="match status" value="1"/>
</dbReference>
<dbReference type="RefSeq" id="XP_026679702.1">
    <property type="nucleotide sequence ID" value="XM_026823901.1"/>
</dbReference>
<dbReference type="GeneID" id="113467625"/>
<evidence type="ECO:0000256" key="6">
    <source>
        <dbReference type="ARBA" id="ARBA00022917"/>
    </source>
</evidence>
<keyword evidence="3" id="KW-0436">Ligase</keyword>
<dbReference type="InterPro" id="IPR012675">
    <property type="entry name" value="Beta-grasp_dom_sf"/>
</dbReference>
<evidence type="ECO:0000256" key="2">
    <source>
        <dbReference type="ARBA" id="ARBA00013163"/>
    </source>
</evidence>
<evidence type="ECO:0000256" key="3">
    <source>
        <dbReference type="ARBA" id="ARBA00022598"/>
    </source>
</evidence>
<evidence type="ECO:0000256" key="7">
    <source>
        <dbReference type="ARBA" id="ARBA00023146"/>
    </source>
</evidence>
<evidence type="ECO:0000259" key="10">
    <source>
        <dbReference type="PROSITE" id="PS51880"/>
    </source>
</evidence>
<evidence type="ECO:0000256" key="4">
    <source>
        <dbReference type="ARBA" id="ARBA00022741"/>
    </source>
</evidence>
<dbReference type="GO" id="GO:0006412">
    <property type="term" value="P:translation"/>
    <property type="evidence" value="ECO:0007669"/>
    <property type="project" value="UniProtKB-KW"/>
</dbReference>
<accession>A0A3Q0ITW0</accession>
<keyword evidence="11" id="KW-1185">Reference proteome</keyword>
<dbReference type="SUPFAM" id="SSF81271">
    <property type="entry name" value="TGS-like"/>
    <property type="match status" value="1"/>
</dbReference>
<reference evidence="12" key="1">
    <citation type="submission" date="2025-08" db="UniProtKB">
        <authorList>
            <consortium name="RefSeq"/>
        </authorList>
    </citation>
    <scope>IDENTIFICATION</scope>
</reference>
<keyword evidence="7" id="KW-0030">Aminoacyl-tRNA synthetase</keyword>
<dbReference type="GO" id="GO:0005524">
    <property type="term" value="F:ATP binding"/>
    <property type="evidence" value="ECO:0007669"/>
    <property type="project" value="UniProtKB-KW"/>
</dbReference>
<evidence type="ECO:0000256" key="8">
    <source>
        <dbReference type="ARBA" id="ARBA00031900"/>
    </source>
</evidence>
<dbReference type="InterPro" id="IPR004095">
    <property type="entry name" value="TGS"/>
</dbReference>
<dbReference type="Pfam" id="PF02824">
    <property type="entry name" value="TGS"/>
    <property type="match status" value="1"/>
</dbReference>
<dbReference type="CDD" id="cd01667">
    <property type="entry name" value="TGS_ThrRS"/>
    <property type="match status" value="1"/>
</dbReference>
<dbReference type="STRING" id="121845.A0A3Q0ITW0"/>
<dbReference type="Gene3D" id="3.10.20.30">
    <property type="match status" value="1"/>
</dbReference>
<keyword evidence="6" id="KW-0648">Protein biosynthesis</keyword>
<name>A0A3Q0ITW0_DIACI</name>
<evidence type="ECO:0000256" key="1">
    <source>
        <dbReference type="ARBA" id="ARBA00008226"/>
    </source>
</evidence>
<evidence type="ECO:0000256" key="5">
    <source>
        <dbReference type="ARBA" id="ARBA00022840"/>
    </source>
</evidence>
<evidence type="ECO:0000256" key="9">
    <source>
        <dbReference type="ARBA" id="ARBA00049515"/>
    </source>
</evidence>
<dbReference type="Proteomes" id="UP000079169">
    <property type="component" value="Unplaced"/>
</dbReference>
<dbReference type="InterPro" id="IPR012676">
    <property type="entry name" value="TGS-like"/>
</dbReference>
<evidence type="ECO:0000313" key="11">
    <source>
        <dbReference type="Proteomes" id="UP000079169"/>
    </source>
</evidence>
<dbReference type="EC" id="6.1.1.3" evidence="2"/>
<proteinExistence type="inferred from homology"/>
<comment type="catalytic activity">
    <reaction evidence="9">
        <text>tRNA(Thr) + L-threonine + ATP = L-threonyl-tRNA(Thr) + AMP + diphosphate + H(+)</text>
        <dbReference type="Rhea" id="RHEA:24624"/>
        <dbReference type="Rhea" id="RHEA-COMP:9670"/>
        <dbReference type="Rhea" id="RHEA-COMP:9704"/>
        <dbReference type="ChEBI" id="CHEBI:15378"/>
        <dbReference type="ChEBI" id="CHEBI:30616"/>
        <dbReference type="ChEBI" id="CHEBI:33019"/>
        <dbReference type="ChEBI" id="CHEBI:57926"/>
        <dbReference type="ChEBI" id="CHEBI:78442"/>
        <dbReference type="ChEBI" id="CHEBI:78534"/>
        <dbReference type="ChEBI" id="CHEBI:456215"/>
        <dbReference type="EC" id="6.1.1.3"/>
    </reaction>
</comment>
<keyword evidence="4" id="KW-0547">Nucleotide-binding</keyword>
<comment type="similarity">
    <text evidence="1">Belongs to the class-II aminoacyl-tRNA synthetase family.</text>
</comment>
<dbReference type="GO" id="GO:0004829">
    <property type="term" value="F:threonine-tRNA ligase activity"/>
    <property type="evidence" value="ECO:0007669"/>
    <property type="project" value="UniProtKB-EC"/>
</dbReference>
<feature type="domain" description="TGS" evidence="10">
    <location>
        <begin position="54"/>
        <end position="107"/>
    </location>
</feature>